<evidence type="ECO:0000256" key="2">
    <source>
        <dbReference type="SAM" id="MobiDB-lite"/>
    </source>
</evidence>
<dbReference type="Pfam" id="PF00620">
    <property type="entry name" value="RhoGAP"/>
    <property type="match status" value="1"/>
</dbReference>
<feature type="compositionally biased region" description="Low complexity" evidence="2">
    <location>
        <begin position="260"/>
        <end position="270"/>
    </location>
</feature>
<feature type="region of interest" description="Disordered" evidence="2">
    <location>
        <begin position="217"/>
        <end position="275"/>
    </location>
</feature>
<dbReference type="SUPFAM" id="SSF103657">
    <property type="entry name" value="BAR/IMD domain-like"/>
    <property type="match status" value="1"/>
</dbReference>
<reference evidence="4" key="1">
    <citation type="journal article" date="2023" name="PhytoFront">
        <title>Draft Genome Resources of Seven Strains of Tilletia horrida, Causal Agent of Kernel Smut of Rice.</title>
        <authorList>
            <person name="Khanal S."/>
            <person name="Antony Babu S."/>
            <person name="Zhou X.G."/>
        </authorList>
    </citation>
    <scope>NUCLEOTIDE SEQUENCE</scope>
    <source>
        <strain evidence="4">TX6</strain>
    </source>
</reference>
<feature type="compositionally biased region" description="Low complexity" evidence="2">
    <location>
        <begin position="869"/>
        <end position="890"/>
    </location>
</feature>
<evidence type="ECO:0000313" key="4">
    <source>
        <dbReference type="EMBL" id="KAK0558083.1"/>
    </source>
</evidence>
<name>A0AAN6GV42_9BASI</name>
<dbReference type="SMART" id="SM00324">
    <property type="entry name" value="RhoGAP"/>
    <property type="match status" value="1"/>
</dbReference>
<evidence type="ECO:0000313" key="5">
    <source>
        <dbReference type="Proteomes" id="UP001176517"/>
    </source>
</evidence>
<dbReference type="EMBL" id="JAPDMZ010000001">
    <property type="protein sequence ID" value="KAK0558083.1"/>
    <property type="molecule type" value="Genomic_DNA"/>
</dbReference>
<dbReference type="AlphaFoldDB" id="A0AAN6GV42"/>
<dbReference type="Gene3D" id="1.20.1270.60">
    <property type="entry name" value="Arfaptin homology (AH) domain/BAR domain"/>
    <property type="match status" value="1"/>
</dbReference>
<dbReference type="InterPro" id="IPR051025">
    <property type="entry name" value="RhoGAP"/>
</dbReference>
<feature type="region of interest" description="Disordered" evidence="2">
    <location>
        <begin position="305"/>
        <end position="341"/>
    </location>
</feature>
<dbReference type="PROSITE" id="PS50238">
    <property type="entry name" value="RHOGAP"/>
    <property type="match status" value="1"/>
</dbReference>
<feature type="region of interest" description="Disordered" evidence="2">
    <location>
        <begin position="768"/>
        <end position="790"/>
    </location>
</feature>
<evidence type="ECO:0000256" key="1">
    <source>
        <dbReference type="ARBA" id="ARBA00022468"/>
    </source>
</evidence>
<accession>A0AAN6GV42</accession>
<feature type="domain" description="Rho-GAP" evidence="3">
    <location>
        <begin position="483"/>
        <end position="677"/>
    </location>
</feature>
<dbReference type="GO" id="GO:0005096">
    <property type="term" value="F:GTPase activator activity"/>
    <property type="evidence" value="ECO:0007669"/>
    <property type="project" value="UniProtKB-KW"/>
</dbReference>
<sequence>MDAALPSRKSHDLPITQFRTAASLAGVLTSALQSMLAEADSYAALYESRIKLEENFISTLRSAIEKQNEVDGKAEAKSPSSYSVLFGSGSATLRASWREVRENQSREIEMRQSLAENLRYHVIGPLQAFRESQERIRRRVKEDLKASLADYDQMRDTTLPRLRKAYEKKCEQLEGLQNQQQAIDDQRALLSQPPSSQQVPTLGTLPNRDSVGADELAETAAPQMSKSGSQQSGPDQRGYSPGSYPADASGAMRSDANFFSTSPSSPPSASNKVSLRDALRTKEGREAAIKDAPKKLQGFINRMREGASEKHNQFGASVRDRDGSSDAFGSLGTSTEHGPPSLVRGASAAKTIQNLALRLVQIKKESEEADRAYRKAVFDLETLRIRRSKTLAAAVTSVVECRRELNRTAQLVFLTAERAALSTAHASVSVHDRTEGIVEHSTQQMAIEVIEMESGLTAVISDDEETVPYINYWHGEARVIFGISLTDYAFSHFRSRVTQPPVVVTKCISYIEKHGLEQQGIYRISARHSSIQALASAVEKNEEGLDLEVMRPDIPTVAGLLKLYLRQLPEPVMTMPFEERIKYTHEREEHIRSGFATLKGRIRRLPLINNVTLKAIIFHLANVAAHSDKNSMTESNLAVIFGPVLLSEVDHETTTLASAMEEDRVVEDLIKYAPQIFEAGPVDPNAPATTTTSMAHGASLLTQGGDSAPSIAIPAVPLSTDLSGFGTVSSSSNQPLLPGAAGLKRSNAITPGDTVSPPRREIHLHSLPQHTGLRSNAPTLPPVRTSPLAPLSIDPIQQAGAALAAKESGITESPRIQTEQSEWASLSRATTLRQPEANPSGSHASHVHFASEPGSADVSQYATPLGIPSAGTLQSSTRSSSTSSFGNSVSAPDPWSSRGESKTGGTTDSPSLSSSSSGFSVGPRPLPVPQVKQLATSSAMDLPASGLDGPQHTQASPSQPGTLERASTAPMPVPAPSSELGPIFPPPVSDLIFTRPPPPLPQAAMPGHMPPLPPRPRQHLTSASQSSIDVDVNSLTNIQLERE</sequence>
<dbReference type="InterPro" id="IPR008936">
    <property type="entry name" value="Rho_GTPase_activation_prot"/>
</dbReference>
<dbReference type="PANTHER" id="PTHR15228:SF25">
    <property type="entry name" value="F-BAR DOMAIN-CONTAINING PROTEIN"/>
    <property type="match status" value="1"/>
</dbReference>
<proteinExistence type="predicted"/>
<feature type="compositionally biased region" description="Basic and acidic residues" evidence="2">
    <location>
        <begin position="305"/>
        <end position="324"/>
    </location>
</feature>
<keyword evidence="1" id="KW-0343">GTPase activation</keyword>
<feature type="region of interest" description="Disordered" evidence="2">
    <location>
        <begin position="804"/>
        <end position="1043"/>
    </location>
</feature>
<feature type="compositionally biased region" description="Polar residues" evidence="2">
    <location>
        <begin position="1021"/>
        <end position="1043"/>
    </location>
</feature>
<feature type="compositionally biased region" description="Polar residues" evidence="2">
    <location>
        <begin position="951"/>
        <end position="961"/>
    </location>
</feature>
<dbReference type="Proteomes" id="UP001176517">
    <property type="component" value="Unassembled WGS sequence"/>
</dbReference>
<dbReference type="SUPFAM" id="SSF48350">
    <property type="entry name" value="GTPase activation domain, GAP"/>
    <property type="match status" value="1"/>
</dbReference>
<organism evidence="4 5">
    <name type="scientific">Tilletia horrida</name>
    <dbReference type="NCBI Taxonomy" id="155126"/>
    <lineage>
        <taxon>Eukaryota</taxon>
        <taxon>Fungi</taxon>
        <taxon>Dikarya</taxon>
        <taxon>Basidiomycota</taxon>
        <taxon>Ustilaginomycotina</taxon>
        <taxon>Exobasidiomycetes</taxon>
        <taxon>Tilletiales</taxon>
        <taxon>Tilletiaceae</taxon>
        <taxon>Tilletia</taxon>
    </lineage>
</organism>
<dbReference type="InterPro" id="IPR027267">
    <property type="entry name" value="AH/BAR_dom_sf"/>
</dbReference>
<feature type="compositionally biased region" description="Polar residues" evidence="2">
    <location>
        <begin position="222"/>
        <end position="234"/>
    </location>
</feature>
<dbReference type="Gene3D" id="1.10.555.10">
    <property type="entry name" value="Rho GTPase activation protein"/>
    <property type="match status" value="1"/>
</dbReference>
<dbReference type="GO" id="GO:0007165">
    <property type="term" value="P:signal transduction"/>
    <property type="evidence" value="ECO:0007669"/>
    <property type="project" value="InterPro"/>
</dbReference>
<dbReference type="InterPro" id="IPR000198">
    <property type="entry name" value="RhoGAP_dom"/>
</dbReference>
<feature type="compositionally biased region" description="Polar residues" evidence="2">
    <location>
        <begin position="768"/>
        <end position="778"/>
    </location>
</feature>
<evidence type="ECO:0000259" key="3">
    <source>
        <dbReference type="PROSITE" id="PS50238"/>
    </source>
</evidence>
<feature type="compositionally biased region" description="Polar residues" evidence="2">
    <location>
        <begin position="810"/>
        <end position="843"/>
    </location>
</feature>
<dbReference type="PANTHER" id="PTHR15228">
    <property type="entry name" value="SPERMATHECAL PHYSIOLOGY VARIANT"/>
    <property type="match status" value="1"/>
</dbReference>
<protein>
    <recommendedName>
        <fullName evidence="3">Rho-GAP domain-containing protein</fullName>
    </recommendedName>
</protein>
<gene>
    <name evidence="4" type="ORF">OC846_000075</name>
</gene>
<feature type="compositionally biased region" description="Low complexity" evidence="2">
    <location>
        <begin position="903"/>
        <end position="920"/>
    </location>
</feature>
<keyword evidence="5" id="KW-1185">Reference proteome</keyword>
<comment type="caution">
    <text evidence="4">The sequence shown here is derived from an EMBL/GenBank/DDBJ whole genome shotgun (WGS) entry which is preliminary data.</text>
</comment>